<dbReference type="AlphaFoldDB" id="A0A521AFU2"/>
<protein>
    <submittedName>
        <fullName evidence="1">Uncharacterized protein</fullName>
    </submittedName>
</protein>
<proteinExistence type="predicted"/>
<reference evidence="1 2" key="1">
    <citation type="submission" date="2017-05" db="EMBL/GenBank/DDBJ databases">
        <authorList>
            <person name="Varghese N."/>
            <person name="Submissions S."/>
        </authorList>
    </citation>
    <scope>NUCLEOTIDE SEQUENCE [LARGE SCALE GENOMIC DNA]</scope>
    <source>
        <strain evidence="1 2">DSM 27040</strain>
    </source>
</reference>
<accession>A0A521AFU2</accession>
<keyword evidence="2" id="KW-1185">Reference proteome</keyword>
<gene>
    <name evidence="1" type="ORF">SAMN06265379_101116</name>
</gene>
<sequence>MISDHKHDKYTQTRGVYQKCFDKSINPDVVSHNLLHQRGGRQSVSFNSYAFML</sequence>
<dbReference type="Proteomes" id="UP000319040">
    <property type="component" value="Unassembled WGS sequence"/>
</dbReference>
<evidence type="ECO:0000313" key="1">
    <source>
        <dbReference type="EMBL" id="SMO33684.1"/>
    </source>
</evidence>
<name>A0A521AFU2_SACCC</name>
<evidence type="ECO:0000313" key="2">
    <source>
        <dbReference type="Proteomes" id="UP000319040"/>
    </source>
</evidence>
<dbReference type="EMBL" id="FXTB01000001">
    <property type="protein sequence ID" value="SMO33684.1"/>
    <property type="molecule type" value="Genomic_DNA"/>
</dbReference>
<organism evidence="1 2">
    <name type="scientific">Saccharicrinis carchari</name>
    <dbReference type="NCBI Taxonomy" id="1168039"/>
    <lineage>
        <taxon>Bacteria</taxon>
        <taxon>Pseudomonadati</taxon>
        <taxon>Bacteroidota</taxon>
        <taxon>Bacteroidia</taxon>
        <taxon>Marinilabiliales</taxon>
        <taxon>Marinilabiliaceae</taxon>
        <taxon>Saccharicrinis</taxon>
    </lineage>
</organism>